<dbReference type="GO" id="GO:0005847">
    <property type="term" value="C:mRNA cleavage and polyadenylation specificity factor complex"/>
    <property type="evidence" value="ECO:0007669"/>
    <property type="project" value="InterPro"/>
</dbReference>
<feature type="region of interest" description="Disordered" evidence="5">
    <location>
        <begin position="507"/>
        <end position="547"/>
    </location>
</feature>
<dbReference type="AlphaFoldDB" id="A0A1B9GQR8"/>
<evidence type="ECO:0000313" key="8">
    <source>
        <dbReference type="Proteomes" id="UP000092666"/>
    </source>
</evidence>
<dbReference type="Pfam" id="PF10996">
    <property type="entry name" value="Beta-Casp"/>
    <property type="match status" value="1"/>
</dbReference>
<protein>
    <recommendedName>
        <fullName evidence="4">Cleavage and polyadenylation specificity factor subunit 2</fullName>
    </recommendedName>
    <alternativeName>
        <fullName evidence="4">Cleavage and polyadenylation specificity factor 100 kDa subunit</fullName>
    </alternativeName>
</protein>
<evidence type="ECO:0000256" key="5">
    <source>
        <dbReference type="SAM" id="MobiDB-lite"/>
    </source>
</evidence>
<dbReference type="GO" id="GO:0006398">
    <property type="term" value="P:mRNA 3'-end processing by stem-loop binding and cleavage"/>
    <property type="evidence" value="ECO:0007669"/>
    <property type="project" value="InterPro"/>
</dbReference>
<comment type="subcellular location">
    <subcellularLocation>
        <location evidence="1 4">Nucleus</location>
    </subcellularLocation>
</comment>
<dbReference type="CDD" id="cd16293">
    <property type="entry name" value="CPSF2-like_MBL-fold"/>
    <property type="match status" value="1"/>
</dbReference>
<proteinExistence type="inferred from homology"/>
<feature type="domain" description="Beta-Casp" evidence="6">
    <location>
        <begin position="286"/>
        <end position="453"/>
    </location>
</feature>
<organism evidence="7 8">
    <name type="scientific">Kwoniella heveanensis BCC8398</name>
    <dbReference type="NCBI Taxonomy" id="1296120"/>
    <lineage>
        <taxon>Eukaryota</taxon>
        <taxon>Fungi</taxon>
        <taxon>Dikarya</taxon>
        <taxon>Basidiomycota</taxon>
        <taxon>Agaricomycotina</taxon>
        <taxon>Tremellomycetes</taxon>
        <taxon>Tremellales</taxon>
        <taxon>Cryptococcaceae</taxon>
        <taxon>Kwoniella</taxon>
    </lineage>
</organism>
<feature type="compositionally biased region" description="Basic and acidic residues" evidence="5">
    <location>
        <begin position="635"/>
        <end position="653"/>
    </location>
</feature>
<dbReference type="Pfam" id="PF13299">
    <property type="entry name" value="CPSF100_C"/>
    <property type="match status" value="1"/>
</dbReference>
<keyword evidence="3 4" id="KW-0539">Nucleus</keyword>
<keyword evidence="4" id="KW-0694">RNA-binding</keyword>
<reference evidence="7 8" key="1">
    <citation type="submission" date="2013-07" db="EMBL/GenBank/DDBJ databases">
        <title>The Genome Sequence of Cryptococcus heveanensis BCC8398.</title>
        <authorList>
            <consortium name="The Broad Institute Genome Sequencing Platform"/>
            <person name="Cuomo C."/>
            <person name="Litvintseva A."/>
            <person name="Chen Y."/>
            <person name="Heitman J."/>
            <person name="Sun S."/>
            <person name="Springer D."/>
            <person name="Dromer F."/>
            <person name="Young S.K."/>
            <person name="Zeng Q."/>
            <person name="Gargeya S."/>
            <person name="Fitzgerald M."/>
            <person name="Abouelleil A."/>
            <person name="Alvarado L."/>
            <person name="Berlin A.M."/>
            <person name="Chapman S.B."/>
            <person name="Dewar J."/>
            <person name="Goldberg J."/>
            <person name="Griggs A."/>
            <person name="Gujja S."/>
            <person name="Hansen M."/>
            <person name="Howarth C."/>
            <person name="Imamovic A."/>
            <person name="Larimer J."/>
            <person name="McCowan C."/>
            <person name="Murphy C."/>
            <person name="Pearson M."/>
            <person name="Priest M."/>
            <person name="Roberts A."/>
            <person name="Saif S."/>
            <person name="Shea T."/>
            <person name="Sykes S."/>
            <person name="Wortman J."/>
            <person name="Nusbaum C."/>
            <person name="Birren B."/>
        </authorList>
    </citation>
    <scope>NUCLEOTIDE SEQUENCE [LARGE SCALE GENOMIC DNA]</scope>
    <source>
        <strain evidence="7 8">BCC8398</strain>
    </source>
</reference>
<dbReference type="OrthoDB" id="64353at2759"/>
<dbReference type="InterPro" id="IPR027075">
    <property type="entry name" value="CPSF2"/>
</dbReference>
<dbReference type="STRING" id="1296120.A0A1B9GQR8"/>
<feature type="region of interest" description="Disordered" evidence="5">
    <location>
        <begin position="822"/>
        <end position="889"/>
    </location>
</feature>
<name>A0A1B9GQR8_9TREE</name>
<dbReference type="PANTHER" id="PTHR45922:SF1">
    <property type="entry name" value="CLEAVAGE AND POLYADENYLATION SPECIFICITY FACTOR SUBUNIT 2"/>
    <property type="match status" value="1"/>
</dbReference>
<dbReference type="PANTHER" id="PTHR45922">
    <property type="entry name" value="CLEAVAGE AND POLYADENYLATION SPECIFICITY FACTOR SUBUNIT 2"/>
    <property type="match status" value="1"/>
</dbReference>
<feature type="compositionally biased region" description="Basic and acidic residues" evidence="5">
    <location>
        <begin position="507"/>
        <end position="526"/>
    </location>
</feature>
<feature type="region of interest" description="Disordered" evidence="5">
    <location>
        <begin position="628"/>
        <end position="661"/>
    </location>
</feature>
<accession>A0A1B9GQR8</accession>
<evidence type="ECO:0000256" key="1">
    <source>
        <dbReference type="ARBA" id="ARBA00004123"/>
    </source>
</evidence>
<dbReference type="InterPro" id="IPR035639">
    <property type="entry name" value="CPSF2_MBL"/>
</dbReference>
<dbReference type="InterPro" id="IPR001279">
    <property type="entry name" value="Metallo-B-lactamas"/>
</dbReference>
<feature type="compositionally biased region" description="Low complexity" evidence="5">
    <location>
        <begin position="822"/>
        <end position="834"/>
    </location>
</feature>
<gene>
    <name evidence="7" type="ORF">I316_04839</name>
</gene>
<dbReference type="GO" id="GO:0003723">
    <property type="term" value="F:RNA binding"/>
    <property type="evidence" value="ECO:0007669"/>
    <property type="project" value="UniProtKB-KW"/>
</dbReference>
<dbReference type="EMBL" id="KI669505">
    <property type="protein sequence ID" value="OCF33419.1"/>
    <property type="molecule type" value="Genomic_DNA"/>
</dbReference>
<dbReference type="Gene3D" id="3.60.15.10">
    <property type="entry name" value="Ribonuclease Z/Hydroxyacylglutathione hydrolase-like"/>
    <property type="match status" value="1"/>
</dbReference>
<keyword evidence="8" id="KW-1185">Reference proteome</keyword>
<evidence type="ECO:0000256" key="2">
    <source>
        <dbReference type="ARBA" id="ARBA00022664"/>
    </source>
</evidence>
<dbReference type="InterPro" id="IPR022712">
    <property type="entry name" value="Beta_Casp"/>
</dbReference>
<sequence length="998" mass="108134">MITLTPLSSSAASSSSTEPVCYLLQLDEARILLDMGQRDFRSSAAQTSWHYEEKVKELAPTLSLVLLSHSPTNYLSLYPYARARWGLTCPVYATQPTVEMGRVVCLSEVESWRSECAVNGPEEGAVEGEAKGSNKNKGKRPLRGPFVPTAEEVHEAFDWIKAIRYNQPLHLGGDLSHLLLTPFPSGHTLGGTLFKIRSPTSGTVLYAVGINHTSERHLDGMVGGQNGPTGYAEGVLRPDLLIVEGGRSEVVNPKRRERETALLDLVTSTLHSGHSVLLPCDPSPRLLELLILLDQHWTFKLTSAQKKPRQTQQPQGSDAWPYPLCLVSRTGQDMVAFARSLIEWMGGVVKETGGEGVVGDLSATKGKKRKGRGAAAALASEYGALDFRHVQCFATPGDLLQTYPSMRPKLVLAIPPTMSHGPSRFLFTAMANTEGNVVLLTSRSEAGTLARELYERWEKNQEDAAKWGHGRIGKIAFLDGQLEVQMDSKVPLSGAELEERLDAERLQKEREAAHQAAVDRSRRMLEADDLDSDSDSEGSEAGDADGIVIQRRGADTANANAYAGENEDVRTMSFDIYVKGQQMRVGRGAAGEMARFRMFPFLERKGRKVDAYGEGLDIGQWVRKGREIEEEGETEEVREAKKRKEEEEEKQKVPPEPPSKYVTEPIALELRASIFFVDMEGLHDGQSIKTIISDLQPRKLIVVRSTSDSTSSLVKSLVSTAGLTKDIFTPSTDEKIKIGEHVQSYSITLGDSISAGLAKKWSKFEGYEVAMIDGKIAFAPGSTVPVLETSDRVKPLPVEAIDSDSNEKKPGEVVEMTTTGAGAGAGAVTEEPAAQTSAEDGGGQVKSEPEEPLAATQPTEVEDVNSAIQSEPERQPLKPAETVAPSSSAMKTTLPTSLFIGTLRLTSLKSRLSNLTPSIPSEFAGEGILLCGPGILALTEQNQGDDNDDTKKKSKSKGGVVAVKKVGEGGVVLEGTVGRVWDIVRREVQGALARVDAA</sequence>
<dbReference type="Pfam" id="PF16661">
    <property type="entry name" value="Lactamase_B_6"/>
    <property type="match status" value="1"/>
</dbReference>
<evidence type="ECO:0000259" key="6">
    <source>
        <dbReference type="SMART" id="SM01027"/>
    </source>
</evidence>
<dbReference type="Proteomes" id="UP000092666">
    <property type="component" value="Unassembled WGS sequence"/>
</dbReference>
<evidence type="ECO:0000256" key="3">
    <source>
        <dbReference type="ARBA" id="ARBA00023242"/>
    </source>
</evidence>
<dbReference type="InterPro" id="IPR025069">
    <property type="entry name" value="Cpsf2_C"/>
</dbReference>
<evidence type="ECO:0000256" key="4">
    <source>
        <dbReference type="RuleBase" id="RU365006"/>
    </source>
</evidence>
<evidence type="ECO:0000313" key="7">
    <source>
        <dbReference type="EMBL" id="OCF33419.1"/>
    </source>
</evidence>
<dbReference type="InterPro" id="IPR036866">
    <property type="entry name" value="RibonucZ/Hydroxyglut_hydro"/>
</dbReference>
<reference evidence="8" key="2">
    <citation type="submission" date="2013-12" db="EMBL/GenBank/DDBJ databases">
        <title>Evolution of pathogenesis and genome organization in the Tremellales.</title>
        <authorList>
            <person name="Cuomo C."/>
            <person name="Litvintseva A."/>
            <person name="Heitman J."/>
            <person name="Chen Y."/>
            <person name="Sun S."/>
            <person name="Springer D."/>
            <person name="Dromer F."/>
            <person name="Young S."/>
            <person name="Zeng Q."/>
            <person name="Chapman S."/>
            <person name="Gujja S."/>
            <person name="Saif S."/>
            <person name="Birren B."/>
        </authorList>
    </citation>
    <scope>NUCLEOTIDE SEQUENCE [LARGE SCALE GENOMIC DNA]</scope>
    <source>
        <strain evidence="8">BCC8398</strain>
    </source>
</reference>
<feature type="region of interest" description="Disordered" evidence="5">
    <location>
        <begin position="120"/>
        <end position="145"/>
    </location>
</feature>
<dbReference type="SMART" id="SM01027">
    <property type="entry name" value="Beta-Casp"/>
    <property type="match status" value="1"/>
</dbReference>
<dbReference type="SUPFAM" id="SSF56281">
    <property type="entry name" value="Metallo-hydrolase/oxidoreductase"/>
    <property type="match status" value="1"/>
</dbReference>
<feature type="compositionally biased region" description="Acidic residues" evidence="5">
    <location>
        <begin position="527"/>
        <end position="543"/>
    </location>
</feature>
<keyword evidence="2 4" id="KW-0507">mRNA processing</keyword>
<comment type="similarity">
    <text evidence="4">Belongs to the metallo-beta-lactamase superfamily. RNA-metabolizing metallo-beta-lactamase-like family. CPSF2/YSH1 subfamily.</text>
</comment>